<dbReference type="EMBL" id="CACVAS010000036">
    <property type="protein sequence ID" value="CAA6805799.1"/>
    <property type="molecule type" value="Genomic_DNA"/>
</dbReference>
<gene>
    <name evidence="2" type="ORF">HELGO_WM3038</name>
</gene>
<proteinExistence type="predicted"/>
<accession>A0A6S6SKR8</accession>
<reference evidence="2" key="1">
    <citation type="submission" date="2020-01" db="EMBL/GenBank/DDBJ databases">
        <authorList>
            <person name="Meier V. D."/>
            <person name="Meier V D."/>
        </authorList>
    </citation>
    <scope>NUCLEOTIDE SEQUENCE</scope>
    <source>
        <strain evidence="2">HLG_WM_MAG_01</strain>
    </source>
</reference>
<dbReference type="AlphaFoldDB" id="A0A6S6SKR8"/>
<sequence length="994" mass="112260">MQNVIRFFWQSVITLLVLSMVLHATTYEVKDATTEENVVYNDIGNDLVASYAKNKQGYVEWEIEVDQKTQYNIAVTYKSNTLTNKHLKVKIDSRRDRVVTISKNSQWAKSNEAFIFLKPGTHTIRLYTERYNSSLEIKNLLVTKSTKINYASYGEPNYEKPESSIYLESLYDDENLVIPKSISSSRSATPGLSMSSAKSAPVNIIIDTDMMTDCDDAAAIGMAHALEDKGEAKILGIALSAHDTTHYNGITVSAINRYYNSNDNIPISSWYGLKSSTNINEKNFRIDSQIMHKKVKDKHSDDGKLNYNRESSLDMYRRVLKKASDHSVKIVVIGTNFNIARLLKYEKALVNQKVSEIILGSSPDDNVNMCSRGKSAYAARVASDYVFNNTPNNTRLTAWTKSFGSFISNDYQVSHLMPWAGKGYNGTKTPMETTYLHAYNTSTSTIVKGRPVWDQVAIWYAVRGVTYNGKKYMDIHENGHFYPEFASNYRAVWKTNYNKSNHRQVGFNSNTRSMVPIIKQLMYQKPSGTTVKAAQITAPTYNSTVNAGSNVTVRWTNYGGDDRKYLKLYINNKYISSTYAYGTSTTMNIPSTASGIAKFYLYTYSNGKYVGQHYRTINVKKQTITVKAAQITAPTYNSTVNAGSNVTVRWTNDGGDDRKYLRLYIAGKITYQGYVTGTSQLIKIPSTVNGQAKLNLFTYNNGKYVGYHYRTFNVKKQTITVKAAQITAPTYNSTVNAGSNVTVRWTNDGGDDRKYLKLYIAGKITYQGYVTGTSKTIKIPSTSSGQARFYLYTYNKGKYVGQHYRTFNVKKTFKLAQVISPSYNSIVNAGQSITIRWEKYGGDSRNKIQIKVGSTWLVNKYVYGQTSYTVKTPSNLSGSMNIWLYSYNEGKYKGYDYHRLQVQKQASKLAEMTSPTGYYVSSSQIFRWNKGSAKAIRIFIWDNTANKKIISYHSIGTSARINLPRGHKITLTLETRTSWGGNVVGKKTYSYKVR</sequence>
<dbReference type="Gene3D" id="3.90.245.10">
    <property type="entry name" value="Ribonucleoside hydrolase-like"/>
    <property type="match status" value="1"/>
</dbReference>
<dbReference type="InterPro" id="IPR008979">
    <property type="entry name" value="Galactose-bd-like_sf"/>
</dbReference>
<feature type="chain" id="PRO_5027755241" evidence="1">
    <location>
        <begin position="25"/>
        <end position="994"/>
    </location>
</feature>
<dbReference type="GO" id="GO:0016799">
    <property type="term" value="F:hydrolase activity, hydrolyzing N-glycosyl compounds"/>
    <property type="evidence" value="ECO:0007669"/>
    <property type="project" value="InterPro"/>
</dbReference>
<dbReference type="PANTHER" id="PTHR43264">
    <property type="match status" value="1"/>
</dbReference>
<keyword evidence="1" id="KW-0732">Signal</keyword>
<protein>
    <submittedName>
        <fullName evidence="2">Uncharacterized protein</fullName>
    </submittedName>
</protein>
<dbReference type="PANTHER" id="PTHR43264:SF1">
    <property type="entry name" value="INOSINE_URIDINE-PREFERRING NUCLEOSIDE HYDROLASE DOMAIN-CONTAINING PROTEIN"/>
    <property type="match status" value="1"/>
</dbReference>
<evidence type="ECO:0000256" key="1">
    <source>
        <dbReference type="SAM" id="SignalP"/>
    </source>
</evidence>
<dbReference type="SUPFAM" id="SSF53590">
    <property type="entry name" value="Nucleoside hydrolase"/>
    <property type="match status" value="1"/>
</dbReference>
<dbReference type="InterPro" id="IPR036452">
    <property type="entry name" value="Ribo_hydro-like"/>
</dbReference>
<evidence type="ECO:0000313" key="2">
    <source>
        <dbReference type="EMBL" id="CAA6805799.1"/>
    </source>
</evidence>
<dbReference type="SUPFAM" id="SSF49785">
    <property type="entry name" value="Galactose-binding domain-like"/>
    <property type="match status" value="1"/>
</dbReference>
<feature type="signal peptide" evidence="1">
    <location>
        <begin position="1"/>
        <end position="24"/>
    </location>
</feature>
<name>A0A6S6SKR8_9BACT</name>
<organism evidence="2">
    <name type="scientific">uncultured Sulfurovum sp</name>
    <dbReference type="NCBI Taxonomy" id="269237"/>
    <lineage>
        <taxon>Bacteria</taxon>
        <taxon>Pseudomonadati</taxon>
        <taxon>Campylobacterota</taxon>
        <taxon>Epsilonproteobacteria</taxon>
        <taxon>Campylobacterales</taxon>
        <taxon>Sulfurovaceae</taxon>
        <taxon>Sulfurovum</taxon>
        <taxon>environmental samples</taxon>
    </lineage>
</organism>
<dbReference type="Gene3D" id="2.60.120.260">
    <property type="entry name" value="Galactose-binding domain-like"/>
    <property type="match status" value="1"/>
</dbReference>